<dbReference type="RefSeq" id="WP_308478330.1">
    <property type="nucleotide sequence ID" value="NZ_OY726397.1"/>
</dbReference>
<keyword evidence="3" id="KW-1185">Reference proteome</keyword>
<feature type="domain" description="Helix-turn-helix" evidence="1">
    <location>
        <begin position="21"/>
        <end position="64"/>
    </location>
</feature>
<dbReference type="SUPFAM" id="SSF46955">
    <property type="entry name" value="Putative DNA-binding domain"/>
    <property type="match status" value="1"/>
</dbReference>
<organism evidence="2 3">
    <name type="scientific">[Mycobacterium] burgundiense</name>
    <dbReference type="NCBI Taxonomy" id="3064286"/>
    <lineage>
        <taxon>Bacteria</taxon>
        <taxon>Bacillati</taxon>
        <taxon>Actinomycetota</taxon>
        <taxon>Actinomycetes</taxon>
        <taxon>Mycobacteriales</taxon>
        <taxon>Mycobacteriaceae</taxon>
        <taxon>Mycolicibacterium</taxon>
    </lineage>
</organism>
<evidence type="ECO:0000313" key="3">
    <source>
        <dbReference type="Proteomes" id="UP001190465"/>
    </source>
</evidence>
<dbReference type="Proteomes" id="UP001190465">
    <property type="component" value="Chromosome"/>
</dbReference>
<reference evidence="2 3" key="1">
    <citation type="submission" date="2023-08" db="EMBL/GenBank/DDBJ databases">
        <authorList>
            <person name="Folkvardsen B D."/>
            <person name="Norman A."/>
        </authorList>
    </citation>
    <scope>NUCLEOTIDE SEQUENCE [LARGE SCALE GENOMIC DNA]</scope>
    <source>
        <strain evidence="2 3">Mu0053</strain>
    </source>
</reference>
<protein>
    <submittedName>
        <fullName evidence="2">Helix-turn-helix domain-containing protein</fullName>
    </submittedName>
</protein>
<evidence type="ECO:0000259" key="1">
    <source>
        <dbReference type="Pfam" id="PF12728"/>
    </source>
</evidence>
<accession>A0ABM9LV65</accession>
<evidence type="ECO:0000313" key="2">
    <source>
        <dbReference type="EMBL" id="CAJ1505249.1"/>
    </source>
</evidence>
<dbReference type="InterPro" id="IPR041657">
    <property type="entry name" value="HTH_17"/>
</dbReference>
<sequence length="73" mass="7609">MTTATTTFTPPTVDGVPASVVTVPVAAALLNAGQRSVWRWIADGQLPALRLPSGSVRIRVSDLEGLVAPLARD</sequence>
<dbReference type="EMBL" id="OY726397">
    <property type="protein sequence ID" value="CAJ1505249.1"/>
    <property type="molecule type" value="Genomic_DNA"/>
</dbReference>
<proteinExistence type="predicted"/>
<gene>
    <name evidence="2" type="ORF">MU0053_002887</name>
</gene>
<name>A0ABM9LV65_9MYCO</name>
<dbReference type="InterPro" id="IPR009061">
    <property type="entry name" value="DNA-bd_dom_put_sf"/>
</dbReference>
<dbReference type="Pfam" id="PF12728">
    <property type="entry name" value="HTH_17"/>
    <property type="match status" value="1"/>
</dbReference>